<organism evidence="1 2">
    <name type="scientific">Vigna angularis var. angularis</name>
    <dbReference type="NCBI Taxonomy" id="157739"/>
    <lineage>
        <taxon>Eukaryota</taxon>
        <taxon>Viridiplantae</taxon>
        <taxon>Streptophyta</taxon>
        <taxon>Embryophyta</taxon>
        <taxon>Tracheophyta</taxon>
        <taxon>Spermatophyta</taxon>
        <taxon>Magnoliopsida</taxon>
        <taxon>eudicotyledons</taxon>
        <taxon>Gunneridae</taxon>
        <taxon>Pentapetalae</taxon>
        <taxon>rosids</taxon>
        <taxon>fabids</taxon>
        <taxon>Fabales</taxon>
        <taxon>Fabaceae</taxon>
        <taxon>Papilionoideae</taxon>
        <taxon>50 kb inversion clade</taxon>
        <taxon>NPAAA clade</taxon>
        <taxon>indigoferoid/millettioid clade</taxon>
        <taxon>Phaseoleae</taxon>
        <taxon>Vigna</taxon>
    </lineage>
</organism>
<protein>
    <submittedName>
        <fullName evidence="1">Uncharacterized protein</fullName>
    </submittedName>
</protein>
<dbReference type="Proteomes" id="UP000291084">
    <property type="component" value="Chromosome 8"/>
</dbReference>
<name>A0A0S3ST72_PHAAN</name>
<sequence>MRRQQGFKLLHPPFQQRFVSFFLQYPWLLTVLHSTIGVTGNYSAEALWKRASPPLYLLTIYLIKELNMVLLSGPLLHEVLSFRKFTSIISPPSYVPTADVKGPSLPFSSPLHSTNHLFTSRTTKFLP</sequence>
<proteinExistence type="predicted"/>
<keyword evidence="2" id="KW-1185">Reference proteome</keyword>
<gene>
    <name evidence="1" type="primary">Vigan.08G289600</name>
    <name evidence="1" type="ORF">VIGAN_08289600</name>
</gene>
<evidence type="ECO:0000313" key="2">
    <source>
        <dbReference type="Proteomes" id="UP000291084"/>
    </source>
</evidence>
<evidence type="ECO:0000313" key="1">
    <source>
        <dbReference type="EMBL" id="BAT96028.1"/>
    </source>
</evidence>
<reference evidence="1 2" key="1">
    <citation type="journal article" date="2015" name="Sci. Rep.">
        <title>The power of single molecule real-time sequencing technology in the de novo assembly of a eukaryotic genome.</title>
        <authorList>
            <person name="Sakai H."/>
            <person name="Naito K."/>
            <person name="Ogiso-Tanaka E."/>
            <person name="Takahashi Y."/>
            <person name="Iseki K."/>
            <person name="Muto C."/>
            <person name="Satou K."/>
            <person name="Teruya K."/>
            <person name="Shiroma A."/>
            <person name="Shimoji M."/>
            <person name="Hirano T."/>
            <person name="Itoh T."/>
            <person name="Kaga A."/>
            <person name="Tomooka N."/>
        </authorList>
    </citation>
    <scope>NUCLEOTIDE SEQUENCE [LARGE SCALE GENOMIC DNA]</scope>
    <source>
        <strain evidence="2">cv. Shumari</strain>
    </source>
</reference>
<dbReference type="AlphaFoldDB" id="A0A0S3ST72"/>
<dbReference type="EMBL" id="AP015041">
    <property type="protein sequence ID" value="BAT96028.1"/>
    <property type="molecule type" value="Genomic_DNA"/>
</dbReference>
<accession>A0A0S3ST72</accession>